<feature type="chain" id="PRO_5035214378" evidence="1">
    <location>
        <begin position="17"/>
        <end position="338"/>
    </location>
</feature>
<keyword evidence="1" id="KW-0732">Signal</keyword>
<dbReference type="GO" id="GO:0005615">
    <property type="term" value="C:extracellular space"/>
    <property type="evidence" value="ECO:0007669"/>
    <property type="project" value="TreeGrafter"/>
</dbReference>
<evidence type="ECO:0000313" key="3">
    <source>
        <dbReference type="Proteomes" id="UP000789524"/>
    </source>
</evidence>
<dbReference type="Pfam" id="PF06585">
    <property type="entry name" value="JHBP"/>
    <property type="match status" value="2"/>
</dbReference>
<keyword evidence="3" id="KW-1185">Reference proteome</keyword>
<dbReference type="Gene3D" id="3.15.10.30">
    <property type="entry name" value="Haemolymph juvenile hormone binding protein"/>
    <property type="match status" value="2"/>
</dbReference>
<organism evidence="2 3">
    <name type="scientific">Danaus chrysippus</name>
    <name type="common">African queen</name>
    <dbReference type="NCBI Taxonomy" id="151541"/>
    <lineage>
        <taxon>Eukaryota</taxon>
        <taxon>Metazoa</taxon>
        <taxon>Ecdysozoa</taxon>
        <taxon>Arthropoda</taxon>
        <taxon>Hexapoda</taxon>
        <taxon>Insecta</taxon>
        <taxon>Pterygota</taxon>
        <taxon>Neoptera</taxon>
        <taxon>Endopterygota</taxon>
        <taxon>Lepidoptera</taxon>
        <taxon>Glossata</taxon>
        <taxon>Ditrysia</taxon>
        <taxon>Papilionoidea</taxon>
        <taxon>Nymphalidae</taxon>
        <taxon>Danainae</taxon>
        <taxon>Danaini</taxon>
        <taxon>Danaina</taxon>
        <taxon>Danaus</taxon>
        <taxon>Anosia</taxon>
    </lineage>
</organism>
<evidence type="ECO:0000256" key="1">
    <source>
        <dbReference type="SAM" id="SignalP"/>
    </source>
</evidence>
<protein>
    <submittedName>
        <fullName evidence="2">(African queen) hypothetical protein</fullName>
    </submittedName>
</protein>
<gene>
    <name evidence="2" type="ORF">DCHRY22_LOCUS4072</name>
</gene>
<dbReference type="PANTHER" id="PTHR11008">
    <property type="entry name" value="PROTEIN TAKEOUT-LIKE PROTEIN"/>
    <property type="match status" value="1"/>
</dbReference>
<dbReference type="InterPro" id="IPR038606">
    <property type="entry name" value="To_sf"/>
</dbReference>
<sequence>MLTVAALLCFILGSNGASVPSFFPLCKVGDDACILSSAKTSLPIFAKGIPELGVKSLDPMYIPLIVSDESGLKLKFKNSTLTGLSGCVVDNFKFDYIDKKLLLKLTCDVTLTGDYEVKGQVLILPVEGNGKYKIDIRGITIKSPFNLSYIEKSGVSHWKIDDDWSKTFKFKVHHGTTFHFDNLFNGNKVLADPVLEMLNTNWEVIMEEISPPIVKVIIGYEVEAVSNLLGAVPAGGITVKSPFNLSQIEKSGVSHWKINDDWSKTFKFKVHHGTTFHFDNLFNGNKVLAEPVLELLNTNWQVIMEEISPPIVKAIIGYEVEAVNALFSAVPADEFFIQ</sequence>
<feature type="signal peptide" evidence="1">
    <location>
        <begin position="1"/>
        <end position="16"/>
    </location>
</feature>
<reference evidence="2" key="1">
    <citation type="submission" date="2021-09" db="EMBL/GenBank/DDBJ databases">
        <authorList>
            <person name="Martin H S."/>
        </authorList>
    </citation>
    <scope>NUCLEOTIDE SEQUENCE</scope>
</reference>
<dbReference type="SMART" id="SM00700">
    <property type="entry name" value="JHBP"/>
    <property type="match status" value="1"/>
</dbReference>
<dbReference type="InterPro" id="IPR010562">
    <property type="entry name" value="Haemolymph_juvenile_hormone-bd"/>
</dbReference>
<dbReference type="OrthoDB" id="8186595at2759"/>
<evidence type="ECO:0000313" key="2">
    <source>
        <dbReference type="EMBL" id="CAG9562799.1"/>
    </source>
</evidence>
<proteinExistence type="predicted"/>
<dbReference type="EMBL" id="CAKASE010000048">
    <property type="protein sequence ID" value="CAG9562799.1"/>
    <property type="molecule type" value="Genomic_DNA"/>
</dbReference>
<name>A0A8J2VR47_9NEOP</name>
<comment type="caution">
    <text evidence="2">The sequence shown here is derived from an EMBL/GenBank/DDBJ whole genome shotgun (WGS) entry which is preliminary data.</text>
</comment>
<accession>A0A8J2VR47</accession>
<dbReference type="PANTHER" id="PTHR11008:SF32">
    <property type="entry name" value="CIRCADIAN CLOCK-CONTROLLED PROTEIN DAYWAKE-RELATED"/>
    <property type="match status" value="1"/>
</dbReference>
<dbReference type="Proteomes" id="UP000789524">
    <property type="component" value="Unassembled WGS sequence"/>
</dbReference>
<dbReference type="AlphaFoldDB" id="A0A8J2VR47"/>